<proteinExistence type="predicted"/>
<keyword evidence="2" id="KW-1185">Reference proteome</keyword>
<name>A0A6A5SUD9_9PLEO</name>
<dbReference type="EMBL" id="ML976022">
    <property type="protein sequence ID" value="KAF1943823.1"/>
    <property type="molecule type" value="Genomic_DNA"/>
</dbReference>
<evidence type="ECO:0000313" key="2">
    <source>
        <dbReference type="Proteomes" id="UP000800038"/>
    </source>
</evidence>
<reference evidence="1" key="1">
    <citation type="journal article" date="2020" name="Stud. Mycol.">
        <title>101 Dothideomycetes genomes: a test case for predicting lifestyles and emergence of pathogens.</title>
        <authorList>
            <person name="Haridas S."/>
            <person name="Albert R."/>
            <person name="Binder M."/>
            <person name="Bloem J."/>
            <person name="Labutti K."/>
            <person name="Salamov A."/>
            <person name="Andreopoulos B."/>
            <person name="Baker S."/>
            <person name="Barry K."/>
            <person name="Bills G."/>
            <person name="Bluhm B."/>
            <person name="Cannon C."/>
            <person name="Castanera R."/>
            <person name="Culley D."/>
            <person name="Daum C."/>
            <person name="Ezra D."/>
            <person name="Gonzalez J."/>
            <person name="Henrissat B."/>
            <person name="Kuo A."/>
            <person name="Liang C."/>
            <person name="Lipzen A."/>
            <person name="Lutzoni F."/>
            <person name="Magnuson J."/>
            <person name="Mondo S."/>
            <person name="Nolan M."/>
            <person name="Ohm R."/>
            <person name="Pangilinan J."/>
            <person name="Park H.-J."/>
            <person name="Ramirez L."/>
            <person name="Alfaro M."/>
            <person name="Sun H."/>
            <person name="Tritt A."/>
            <person name="Yoshinaga Y."/>
            <person name="Zwiers L.-H."/>
            <person name="Turgeon B."/>
            <person name="Goodwin S."/>
            <person name="Spatafora J."/>
            <person name="Crous P."/>
            <person name="Grigoriev I."/>
        </authorList>
    </citation>
    <scope>NUCLEOTIDE SEQUENCE</scope>
    <source>
        <strain evidence="1">CBS 161.51</strain>
    </source>
</reference>
<dbReference type="AlphaFoldDB" id="A0A6A5SUD9"/>
<evidence type="ECO:0000313" key="1">
    <source>
        <dbReference type="EMBL" id="KAF1943823.1"/>
    </source>
</evidence>
<sequence length="109" mass="12564">MIGHDPWFNFRPTVKPVTSCQKFLADALFTLTYKDLRRIKKFIFSGHVKNSTRGKWEPKFTGEIQDMSSEVARIWAIPASQLPPPRYCGIPCAYWDIVSHGTYDAPWLS</sequence>
<protein>
    <submittedName>
        <fullName evidence="1">Uncharacterized protein</fullName>
    </submittedName>
</protein>
<accession>A0A6A5SUD9</accession>
<organism evidence="1 2">
    <name type="scientific">Clathrospora elynae</name>
    <dbReference type="NCBI Taxonomy" id="706981"/>
    <lineage>
        <taxon>Eukaryota</taxon>
        <taxon>Fungi</taxon>
        <taxon>Dikarya</taxon>
        <taxon>Ascomycota</taxon>
        <taxon>Pezizomycotina</taxon>
        <taxon>Dothideomycetes</taxon>
        <taxon>Pleosporomycetidae</taxon>
        <taxon>Pleosporales</taxon>
        <taxon>Diademaceae</taxon>
        <taxon>Clathrospora</taxon>
    </lineage>
</organism>
<dbReference type="OrthoDB" id="5335493at2759"/>
<gene>
    <name evidence="1" type="ORF">EJ02DRAFT_122571</name>
</gene>
<dbReference type="Proteomes" id="UP000800038">
    <property type="component" value="Unassembled WGS sequence"/>
</dbReference>